<dbReference type="RefSeq" id="WP_311590986.1">
    <property type="nucleotide sequence ID" value="NZ_JAVRFJ010000017.1"/>
</dbReference>
<dbReference type="EMBL" id="JAVRFJ010000017">
    <property type="protein sequence ID" value="MDT0569860.1"/>
    <property type="molecule type" value="Genomic_DNA"/>
</dbReference>
<name>A0ABU2YZV5_9ACTN</name>
<accession>A0ABU2YZV5</accession>
<gene>
    <name evidence="1" type="ORF">RM704_20705</name>
</gene>
<evidence type="ECO:0000313" key="1">
    <source>
        <dbReference type="EMBL" id="MDT0569860.1"/>
    </source>
</evidence>
<reference evidence="1" key="1">
    <citation type="submission" date="2024-05" db="EMBL/GenBank/DDBJ databases">
        <title>30 novel species of actinomycetes from the DSMZ collection.</title>
        <authorList>
            <person name="Nouioui I."/>
        </authorList>
    </citation>
    <scope>NUCLEOTIDE SEQUENCE</scope>
    <source>
        <strain evidence="1">DSM 3412</strain>
    </source>
</reference>
<evidence type="ECO:0000313" key="2">
    <source>
        <dbReference type="Proteomes" id="UP001180737"/>
    </source>
</evidence>
<evidence type="ECO:0008006" key="3">
    <source>
        <dbReference type="Google" id="ProtNLM"/>
    </source>
</evidence>
<protein>
    <recommendedName>
        <fullName evidence="3">Integrase</fullName>
    </recommendedName>
</protein>
<keyword evidence="2" id="KW-1185">Reference proteome</keyword>
<sequence length="148" mass="16606">MRRAEHYDWRAKRRAPVRILRQHIEDEELKPGDLLFQGENGGVVAGSVIRRAWRSARQAVLPPHVFNSPTGRRVYDATHASPSGSMTAYRLLRPDWAGNSVPVLLATYARCVGGQLPDLKRRLEAVGDLPDPVEDQFADPRAARRESS</sequence>
<dbReference type="Proteomes" id="UP001180737">
    <property type="component" value="Unassembled WGS sequence"/>
</dbReference>
<organism evidence="1 2">
    <name type="scientific">Streptomyces gottesmaniae</name>
    <dbReference type="NCBI Taxonomy" id="3075518"/>
    <lineage>
        <taxon>Bacteria</taxon>
        <taxon>Bacillati</taxon>
        <taxon>Actinomycetota</taxon>
        <taxon>Actinomycetes</taxon>
        <taxon>Kitasatosporales</taxon>
        <taxon>Streptomycetaceae</taxon>
        <taxon>Streptomyces</taxon>
    </lineage>
</organism>
<comment type="caution">
    <text evidence="1">The sequence shown here is derived from an EMBL/GenBank/DDBJ whole genome shotgun (WGS) entry which is preliminary data.</text>
</comment>
<proteinExistence type="predicted"/>